<feature type="domain" description="ABC transmembrane type-1" evidence="9">
    <location>
        <begin position="63"/>
        <end position="251"/>
    </location>
</feature>
<evidence type="ECO:0000256" key="2">
    <source>
        <dbReference type="ARBA" id="ARBA00007069"/>
    </source>
</evidence>
<dbReference type="PANTHER" id="PTHR43848">
    <property type="entry name" value="PUTRESCINE TRANSPORT SYSTEM PERMEASE PROTEIN POTI"/>
    <property type="match status" value="1"/>
</dbReference>
<protein>
    <submittedName>
        <fullName evidence="10">ABC transporter permease</fullName>
    </submittedName>
</protein>
<dbReference type="RefSeq" id="WP_294182544.1">
    <property type="nucleotide sequence ID" value="NZ_JBGFFE010000003.1"/>
</dbReference>
<gene>
    <name evidence="10" type="ORF">AB8S09_04175</name>
</gene>
<dbReference type="EMBL" id="JBGFFE010000003">
    <property type="protein sequence ID" value="MEY8762847.1"/>
    <property type="molecule type" value="Genomic_DNA"/>
</dbReference>
<proteinExistence type="inferred from homology"/>
<name>A0ABV4DUD5_9CLOT</name>
<keyword evidence="3 8" id="KW-0813">Transport</keyword>
<evidence type="ECO:0000313" key="10">
    <source>
        <dbReference type="EMBL" id="MEY8762847.1"/>
    </source>
</evidence>
<keyword evidence="5 8" id="KW-0812">Transmembrane</keyword>
<evidence type="ECO:0000256" key="3">
    <source>
        <dbReference type="ARBA" id="ARBA00022448"/>
    </source>
</evidence>
<comment type="subcellular location">
    <subcellularLocation>
        <location evidence="1 8">Cell membrane</location>
        <topology evidence="1 8">Multi-pass membrane protein</topology>
    </subcellularLocation>
</comment>
<dbReference type="InterPro" id="IPR035906">
    <property type="entry name" value="MetI-like_sf"/>
</dbReference>
<keyword evidence="11" id="KW-1185">Reference proteome</keyword>
<feature type="transmembrane region" description="Helical" evidence="8">
    <location>
        <begin position="12"/>
        <end position="33"/>
    </location>
</feature>
<dbReference type="SUPFAM" id="SSF161098">
    <property type="entry name" value="MetI-like"/>
    <property type="match status" value="1"/>
</dbReference>
<evidence type="ECO:0000256" key="6">
    <source>
        <dbReference type="ARBA" id="ARBA00022989"/>
    </source>
</evidence>
<accession>A0ABV4DUD5</accession>
<evidence type="ECO:0000256" key="7">
    <source>
        <dbReference type="ARBA" id="ARBA00023136"/>
    </source>
</evidence>
<sequence>MKSKIFRWISKIYIGMIFIYLYLPILIVVVYSFNKSSAGTAWMGITMDWYRKLFQDLNVIIAFKNSLVIAVASTVISSVVGATGAIGLYKYSFRGKGLVEGLLNVTIVIPEVIMGIALLMYFSQIRLPLGIGALILSHATFSMPFVYIIVKSRLAGFDHSIEDAAMDLGANRFKVFTSITFPLILPGILAGAMIAFILSFDDVIINFFVSGPESTTLPIKIFSMLRFGLSPEINALCTLMLLITFGILIMMQFIKINRIKEESN</sequence>
<evidence type="ECO:0000256" key="4">
    <source>
        <dbReference type="ARBA" id="ARBA00022475"/>
    </source>
</evidence>
<reference evidence="10 11" key="1">
    <citation type="submission" date="2024-08" db="EMBL/GenBank/DDBJ databases">
        <title>Clostridium lapicellarii sp. nov., and Clostridium renhuaiense sp. nov., two species isolated from the mud in a fermentation cellar used for producing sauce-flavour Chinese liquors.</title>
        <authorList>
            <person name="Yang F."/>
            <person name="Wang H."/>
            <person name="Chen L.Q."/>
            <person name="Zhou N."/>
            <person name="Lu J.J."/>
            <person name="Pu X.X."/>
            <person name="Wan B."/>
            <person name="Wang L."/>
            <person name="Liu S.J."/>
        </authorList>
    </citation>
    <scope>NUCLEOTIDE SEQUENCE [LARGE SCALE GENOMIC DNA]</scope>
    <source>
        <strain evidence="10 11">MT-113</strain>
    </source>
</reference>
<dbReference type="InterPro" id="IPR000515">
    <property type="entry name" value="MetI-like"/>
</dbReference>
<dbReference type="CDD" id="cd06261">
    <property type="entry name" value="TM_PBP2"/>
    <property type="match status" value="1"/>
</dbReference>
<dbReference type="Proteomes" id="UP001565220">
    <property type="component" value="Unassembled WGS sequence"/>
</dbReference>
<evidence type="ECO:0000256" key="5">
    <source>
        <dbReference type="ARBA" id="ARBA00022692"/>
    </source>
</evidence>
<dbReference type="Pfam" id="PF00528">
    <property type="entry name" value="BPD_transp_1"/>
    <property type="match status" value="1"/>
</dbReference>
<feature type="transmembrane region" description="Helical" evidence="8">
    <location>
        <begin position="233"/>
        <end position="254"/>
    </location>
</feature>
<evidence type="ECO:0000256" key="8">
    <source>
        <dbReference type="RuleBase" id="RU363032"/>
    </source>
</evidence>
<feature type="transmembrane region" description="Helical" evidence="8">
    <location>
        <begin position="101"/>
        <end position="123"/>
    </location>
</feature>
<comment type="caution">
    <text evidence="10">The sequence shown here is derived from an EMBL/GenBank/DDBJ whole genome shotgun (WGS) entry which is preliminary data.</text>
</comment>
<keyword evidence="6 8" id="KW-1133">Transmembrane helix</keyword>
<feature type="transmembrane region" description="Helical" evidence="8">
    <location>
        <begin position="175"/>
        <end position="200"/>
    </location>
</feature>
<comment type="similarity">
    <text evidence="2">Belongs to the binding-protein-dependent transport system permease family. CysTW subfamily.</text>
</comment>
<feature type="transmembrane region" description="Helical" evidence="8">
    <location>
        <begin position="129"/>
        <end position="150"/>
    </location>
</feature>
<feature type="transmembrane region" description="Helical" evidence="8">
    <location>
        <begin position="67"/>
        <end position="89"/>
    </location>
</feature>
<evidence type="ECO:0000259" key="9">
    <source>
        <dbReference type="PROSITE" id="PS50928"/>
    </source>
</evidence>
<evidence type="ECO:0000256" key="1">
    <source>
        <dbReference type="ARBA" id="ARBA00004651"/>
    </source>
</evidence>
<organism evidence="10 11">
    <name type="scientific">Clostridium lapidicellarium</name>
    <dbReference type="NCBI Taxonomy" id="3240931"/>
    <lineage>
        <taxon>Bacteria</taxon>
        <taxon>Bacillati</taxon>
        <taxon>Bacillota</taxon>
        <taxon>Clostridia</taxon>
        <taxon>Eubacteriales</taxon>
        <taxon>Clostridiaceae</taxon>
        <taxon>Clostridium</taxon>
    </lineage>
</organism>
<dbReference type="InterPro" id="IPR051789">
    <property type="entry name" value="Bact_Polyamine_Transport"/>
</dbReference>
<dbReference type="Gene3D" id="1.10.3720.10">
    <property type="entry name" value="MetI-like"/>
    <property type="match status" value="1"/>
</dbReference>
<dbReference type="PANTHER" id="PTHR43848:SF2">
    <property type="entry name" value="PUTRESCINE TRANSPORT SYSTEM PERMEASE PROTEIN POTI"/>
    <property type="match status" value="1"/>
</dbReference>
<dbReference type="PROSITE" id="PS50928">
    <property type="entry name" value="ABC_TM1"/>
    <property type="match status" value="1"/>
</dbReference>
<keyword evidence="7 8" id="KW-0472">Membrane</keyword>
<evidence type="ECO:0000313" key="11">
    <source>
        <dbReference type="Proteomes" id="UP001565220"/>
    </source>
</evidence>
<keyword evidence="4" id="KW-1003">Cell membrane</keyword>